<dbReference type="PANTHER" id="PTHR35790">
    <property type="entry name" value="HTH-TYPE TRANSCRIPTIONAL REGULATOR PCHR"/>
    <property type="match status" value="1"/>
</dbReference>
<evidence type="ECO:0000256" key="2">
    <source>
        <dbReference type="ARBA" id="ARBA00023125"/>
    </source>
</evidence>
<dbReference type="InterPro" id="IPR052067">
    <property type="entry name" value="Metal_resp_HTH_trans_reg"/>
</dbReference>
<dbReference type="GO" id="GO:0003677">
    <property type="term" value="F:DNA binding"/>
    <property type="evidence" value="ECO:0007669"/>
    <property type="project" value="UniProtKB-KW"/>
</dbReference>
<dbReference type="Proteomes" id="UP000051673">
    <property type="component" value="Unassembled WGS sequence"/>
</dbReference>
<keyword evidence="1" id="KW-0805">Transcription regulation</keyword>
<dbReference type="SUPFAM" id="SSF46785">
    <property type="entry name" value="Winged helix' DNA-binding domain"/>
    <property type="match status" value="1"/>
</dbReference>
<dbReference type="Gene3D" id="1.10.10.10">
    <property type="entry name" value="Winged helix-like DNA-binding domain superfamily/Winged helix DNA-binding domain"/>
    <property type="match status" value="1"/>
</dbReference>
<dbReference type="AlphaFoldDB" id="A0A0R2JR55"/>
<keyword evidence="3" id="KW-0804">Transcription</keyword>
<feature type="domain" description="HTH marR-type" evidence="4">
    <location>
        <begin position="1"/>
        <end position="141"/>
    </location>
</feature>
<keyword evidence="6" id="KW-1185">Reference proteome</keyword>
<keyword evidence="2" id="KW-0238">DNA-binding</keyword>
<dbReference type="SMART" id="SM00347">
    <property type="entry name" value="HTH_MARR"/>
    <property type="match status" value="1"/>
</dbReference>
<evidence type="ECO:0000256" key="1">
    <source>
        <dbReference type="ARBA" id="ARBA00023015"/>
    </source>
</evidence>
<reference evidence="5 6" key="1">
    <citation type="journal article" date="2015" name="Genome Announc.">
        <title>Expanding the biotechnology potential of lactobacilli through comparative genomics of 213 strains and associated genera.</title>
        <authorList>
            <person name="Sun Z."/>
            <person name="Harris H.M."/>
            <person name="McCann A."/>
            <person name="Guo C."/>
            <person name="Argimon S."/>
            <person name="Zhang W."/>
            <person name="Yang X."/>
            <person name="Jeffery I.B."/>
            <person name="Cooney J.C."/>
            <person name="Kagawa T.F."/>
            <person name="Liu W."/>
            <person name="Song Y."/>
            <person name="Salvetti E."/>
            <person name="Wrobel A."/>
            <person name="Rasinkangas P."/>
            <person name="Parkhill J."/>
            <person name="Rea M.C."/>
            <person name="O'Sullivan O."/>
            <person name="Ritari J."/>
            <person name="Douillard F.P."/>
            <person name="Paul Ross R."/>
            <person name="Yang R."/>
            <person name="Briner A.E."/>
            <person name="Felis G.E."/>
            <person name="de Vos W.M."/>
            <person name="Barrangou R."/>
            <person name="Klaenhammer T.R."/>
            <person name="Caufield P.W."/>
            <person name="Cui Y."/>
            <person name="Zhang H."/>
            <person name="O'Toole P.W."/>
        </authorList>
    </citation>
    <scope>NUCLEOTIDE SEQUENCE [LARGE SCALE GENOMIC DNA]</scope>
    <source>
        <strain evidence="5 6">DSM 20014</strain>
    </source>
</reference>
<dbReference type="InterPro" id="IPR036390">
    <property type="entry name" value="WH_DNA-bd_sf"/>
</dbReference>
<dbReference type="PROSITE" id="PS50995">
    <property type="entry name" value="HTH_MARR_2"/>
    <property type="match status" value="1"/>
</dbReference>
<dbReference type="Pfam" id="PF01047">
    <property type="entry name" value="MarR"/>
    <property type="match status" value="1"/>
</dbReference>
<dbReference type="InterPro" id="IPR036388">
    <property type="entry name" value="WH-like_DNA-bd_sf"/>
</dbReference>
<evidence type="ECO:0000313" key="6">
    <source>
        <dbReference type="Proteomes" id="UP000051673"/>
    </source>
</evidence>
<dbReference type="STRING" id="1620.IV67_GL000479"/>
<dbReference type="PATRIC" id="fig|1620.3.peg.484"/>
<gene>
    <name evidence="5" type="ORF">IV67_GL000479</name>
</gene>
<name>A0A0R2JR55_9LACO</name>
<protein>
    <recommendedName>
        <fullName evidence="4">HTH marR-type domain-containing protein</fullName>
    </recommendedName>
</protein>
<organism evidence="5 6">
    <name type="scientific">Weissella minor</name>
    <dbReference type="NCBI Taxonomy" id="1620"/>
    <lineage>
        <taxon>Bacteria</taxon>
        <taxon>Bacillati</taxon>
        <taxon>Bacillota</taxon>
        <taxon>Bacilli</taxon>
        <taxon>Lactobacillales</taxon>
        <taxon>Lactobacillaceae</taxon>
        <taxon>Weissella</taxon>
    </lineage>
</organism>
<accession>A0A0R2JR55</accession>
<dbReference type="RefSeq" id="WP_057787817.1">
    <property type="nucleotide sequence ID" value="NZ_JQCD01000024.1"/>
</dbReference>
<dbReference type="OrthoDB" id="5358347at2"/>
<dbReference type="EMBL" id="JQCD01000024">
    <property type="protein sequence ID" value="KRN76967.1"/>
    <property type="molecule type" value="Genomic_DNA"/>
</dbReference>
<dbReference type="InterPro" id="IPR000835">
    <property type="entry name" value="HTH_MarR-typ"/>
</dbReference>
<evidence type="ECO:0000313" key="5">
    <source>
        <dbReference type="EMBL" id="KRN76967.1"/>
    </source>
</evidence>
<dbReference type="PANTHER" id="PTHR35790:SF4">
    <property type="entry name" value="HTH-TYPE TRANSCRIPTIONAL REGULATOR PCHR"/>
    <property type="match status" value="1"/>
</dbReference>
<evidence type="ECO:0000256" key="3">
    <source>
        <dbReference type="ARBA" id="ARBA00023163"/>
    </source>
</evidence>
<comment type="caution">
    <text evidence="5">The sequence shown here is derived from an EMBL/GenBank/DDBJ whole genome shotgun (WGS) entry which is preliminary data.</text>
</comment>
<sequence length="147" mass="16775">MTRESQFISVYAELLNQFSLINQVQGKSYFGNLKHSEIEMIALIGDLTDPNVTELAAKSNMTRGGVTKLVNKLIEKTFIEDYQSEVNQKTRLLRLTQTGKDIYTKHHEFLGSINERDASIFNSLTDEDFQTIISFGKKLTDHLNDLN</sequence>
<proteinExistence type="predicted"/>
<dbReference type="GO" id="GO:0003700">
    <property type="term" value="F:DNA-binding transcription factor activity"/>
    <property type="evidence" value="ECO:0007669"/>
    <property type="project" value="InterPro"/>
</dbReference>
<evidence type="ECO:0000259" key="4">
    <source>
        <dbReference type="PROSITE" id="PS50995"/>
    </source>
</evidence>